<evidence type="ECO:0000259" key="4">
    <source>
        <dbReference type="PROSITE" id="PS51459"/>
    </source>
</evidence>
<feature type="binding site" evidence="2">
    <location>
        <position position="206"/>
    </location>
    <ligand>
        <name>ATP</name>
        <dbReference type="ChEBI" id="CHEBI:30616"/>
    </ligand>
</feature>
<dbReference type="SUPFAM" id="SSF140931">
    <property type="entry name" value="Fic-like"/>
    <property type="match status" value="1"/>
</dbReference>
<dbReference type="EMBL" id="FNYW01000041">
    <property type="protein sequence ID" value="SEI97746.1"/>
    <property type="molecule type" value="Genomic_DNA"/>
</dbReference>
<dbReference type="Gene3D" id="1.10.3290.10">
    <property type="entry name" value="Fido-like domain"/>
    <property type="match status" value="1"/>
</dbReference>
<dbReference type="PANTHER" id="PTHR13504">
    <property type="entry name" value="FIDO DOMAIN-CONTAINING PROTEIN DDB_G0283145"/>
    <property type="match status" value="1"/>
</dbReference>
<protein>
    <submittedName>
        <fullName evidence="5">Fic/DOC family protein</fullName>
    </submittedName>
</protein>
<dbReference type="STRING" id="1130080.SAMN04488113_14111"/>
<evidence type="ECO:0000256" key="3">
    <source>
        <dbReference type="PIRSR" id="PIRSR640198-3"/>
    </source>
</evidence>
<feature type="domain" description="Fido" evidence="4">
    <location>
        <begin position="80"/>
        <end position="219"/>
    </location>
</feature>
<feature type="active site" evidence="1">
    <location>
        <position position="162"/>
    </location>
</feature>
<name>A0A1H6V1I8_9LACT</name>
<evidence type="ECO:0000313" key="5">
    <source>
        <dbReference type="EMBL" id="SEI97746.1"/>
    </source>
</evidence>
<reference evidence="6" key="1">
    <citation type="submission" date="2016-10" db="EMBL/GenBank/DDBJ databases">
        <authorList>
            <person name="Varghese N."/>
            <person name="Submissions S."/>
        </authorList>
    </citation>
    <scope>NUCLEOTIDE SEQUENCE [LARGE SCALE GENOMIC DNA]</scope>
    <source>
        <strain evidence="6">DSM 25751</strain>
    </source>
</reference>
<dbReference type="Pfam" id="PF02661">
    <property type="entry name" value="Fic"/>
    <property type="match status" value="1"/>
</dbReference>
<dbReference type="InterPro" id="IPR036597">
    <property type="entry name" value="Fido-like_dom_sf"/>
</dbReference>
<gene>
    <name evidence="5" type="ORF">SAMN04488113_14111</name>
</gene>
<keyword evidence="2" id="KW-0067">ATP-binding</keyword>
<keyword evidence="2" id="KW-0547">Nucleotide-binding</keyword>
<feature type="site" description="Important for autoinhibition of adenylyltransferase activity" evidence="3">
    <location>
        <position position="28"/>
    </location>
</feature>
<organism evidence="5 6">
    <name type="scientific">Alkalibacterium gilvum</name>
    <dbReference type="NCBI Taxonomy" id="1130080"/>
    <lineage>
        <taxon>Bacteria</taxon>
        <taxon>Bacillati</taxon>
        <taxon>Bacillota</taxon>
        <taxon>Bacilli</taxon>
        <taxon>Lactobacillales</taxon>
        <taxon>Carnobacteriaceae</taxon>
        <taxon>Alkalibacterium</taxon>
    </lineage>
</organism>
<proteinExistence type="predicted"/>
<dbReference type="PROSITE" id="PS51459">
    <property type="entry name" value="FIDO"/>
    <property type="match status" value="1"/>
</dbReference>
<evidence type="ECO:0000313" key="6">
    <source>
        <dbReference type="Proteomes" id="UP000198564"/>
    </source>
</evidence>
<dbReference type="GO" id="GO:0005524">
    <property type="term" value="F:ATP binding"/>
    <property type="evidence" value="ECO:0007669"/>
    <property type="project" value="UniProtKB-KW"/>
</dbReference>
<dbReference type="InterPro" id="IPR040198">
    <property type="entry name" value="Fido_containing"/>
</dbReference>
<sequence>MSHFLQSFSKEYLDDILVRLAHHSSAIEGNTISLPATVSIIVNGTLPLNGKATVREFYEIENHKQAFENVLSHLLNDDPLTIDIVKEIHADLTDRLQYDRGQFKKSENMILGAEFATASPAETPMLLTQLFDNLVYRLEADDSSEDKLKSILETHIQFERIHPFSDGNGRTGRMIMIYSLLQEGFPPLIIEKENRATYIELLATQNLNDFLTFAEESMKKEQQRMQAFKNKEVEKINFEGDNSQNQ</sequence>
<dbReference type="Proteomes" id="UP000198564">
    <property type="component" value="Unassembled WGS sequence"/>
</dbReference>
<dbReference type="AlphaFoldDB" id="A0A1H6V1I8"/>
<evidence type="ECO:0000256" key="2">
    <source>
        <dbReference type="PIRSR" id="PIRSR640198-2"/>
    </source>
</evidence>
<feature type="binding site" evidence="2">
    <location>
        <begin position="166"/>
        <end position="173"/>
    </location>
    <ligand>
        <name>ATP</name>
        <dbReference type="ChEBI" id="CHEBI:30616"/>
    </ligand>
</feature>
<dbReference type="PANTHER" id="PTHR13504:SF38">
    <property type="entry name" value="FIDO DOMAIN-CONTAINING PROTEIN"/>
    <property type="match status" value="1"/>
</dbReference>
<accession>A0A1H6V1I8</accession>
<keyword evidence="6" id="KW-1185">Reference proteome</keyword>
<dbReference type="RefSeq" id="WP_091636243.1">
    <property type="nucleotide sequence ID" value="NZ_FNYW01000041.1"/>
</dbReference>
<dbReference type="OrthoDB" id="9813719at2"/>
<dbReference type="InterPro" id="IPR003812">
    <property type="entry name" value="Fido"/>
</dbReference>
<evidence type="ECO:0000256" key="1">
    <source>
        <dbReference type="PIRSR" id="PIRSR640198-1"/>
    </source>
</evidence>